<dbReference type="GO" id="GO:0005886">
    <property type="term" value="C:plasma membrane"/>
    <property type="evidence" value="ECO:0007669"/>
    <property type="project" value="UniProtKB-SubCell"/>
</dbReference>
<evidence type="ECO:0000313" key="24">
    <source>
        <dbReference type="Proteomes" id="UP000619265"/>
    </source>
</evidence>
<dbReference type="CDD" id="cd00028">
    <property type="entry name" value="B_lectin"/>
    <property type="match status" value="1"/>
</dbReference>
<dbReference type="InterPro" id="IPR003609">
    <property type="entry name" value="Pan_app"/>
</dbReference>
<evidence type="ECO:0000259" key="20">
    <source>
        <dbReference type="PROSITE" id="PS50011"/>
    </source>
</evidence>
<dbReference type="CDD" id="cd14066">
    <property type="entry name" value="STKc_IRAK"/>
    <property type="match status" value="1"/>
</dbReference>
<comment type="subcellular location">
    <subcellularLocation>
        <location evidence="1">Cell membrane</location>
        <topology evidence="1">Single-pass type I membrane protein</topology>
    </subcellularLocation>
</comment>
<dbReference type="PROSITE" id="PS50948">
    <property type="entry name" value="PAN"/>
    <property type="match status" value="1"/>
</dbReference>
<keyword evidence="11 19" id="KW-1133">Transmembrane helix</keyword>
<dbReference type="InterPro" id="IPR036426">
    <property type="entry name" value="Bulb-type_lectin_dom_sf"/>
</dbReference>
<accession>A0A834CVN6</accession>
<evidence type="ECO:0000256" key="3">
    <source>
        <dbReference type="ARBA" id="ARBA00022527"/>
    </source>
</evidence>
<evidence type="ECO:0000256" key="6">
    <source>
        <dbReference type="ARBA" id="ARBA00022692"/>
    </source>
</evidence>
<keyword evidence="15" id="KW-0325">Glycoprotein</keyword>
<dbReference type="InterPro" id="IPR024171">
    <property type="entry name" value="SRK-like_kinase"/>
</dbReference>
<dbReference type="Pfam" id="PF07714">
    <property type="entry name" value="PK_Tyr_Ser-Thr"/>
    <property type="match status" value="1"/>
</dbReference>
<evidence type="ECO:0000259" key="21">
    <source>
        <dbReference type="PROSITE" id="PS50927"/>
    </source>
</evidence>
<dbReference type="FunFam" id="1.10.510.10:FF:000060">
    <property type="entry name" value="G-type lectin S-receptor-like serine/threonine-protein kinase"/>
    <property type="match status" value="1"/>
</dbReference>
<feature type="domain" description="Protein kinase" evidence="20">
    <location>
        <begin position="531"/>
        <end position="807"/>
    </location>
</feature>
<dbReference type="Proteomes" id="UP000619265">
    <property type="component" value="Unassembled WGS sequence"/>
</dbReference>
<evidence type="ECO:0000259" key="22">
    <source>
        <dbReference type="PROSITE" id="PS50948"/>
    </source>
</evidence>
<dbReference type="AlphaFoldDB" id="A0A834CVN6"/>
<feature type="transmembrane region" description="Helical" evidence="19">
    <location>
        <begin position="452"/>
        <end position="473"/>
    </location>
</feature>
<keyword evidence="4" id="KW-0245">EGF-like domain</keyword>
<dbReference type="InterPro" id="IPR008271">
    <property type="entry name" value="Ser/Thr_kinase_AS"/>
</dbReference>
<gene>
    <name evidence="23" type="ORF">F2P56_008820</name>
</gene>
<dbReference type="CDD" id="cd01098">
    <property type="entry name" value="PAN_AP_plant"/>
    <property type="match status" value="1"/>
</dbReference>
<comment type="catalytic activity">
    <reaction evidence="17 18">
        <text>L-seryl-[protein] + ATP = O-phospho-L-seryl-[protein] + ADP + H(+)</text>
        <dbReference type="Rhea" id="RHEA:17989"/>
        <dbReference type="Rhea" id="RHEA-COMP:9863"/>
        <dbReference type="Rhea" id="RHEA-COMP:11604"/>
        <dbReference type="ChEBI" id="CHEBI:15378"/>
        <dbReference type="ChEBI" id="CHEBI:29999"/>
        <dbReference type="ChEBI" id="CHEBI:30616"/>
        <dbReference type="ChEBI" id="CHEBI:83421"/>
        <dbReference type="ChEBI" id="CHEBI:456216"/>
        <dbReference type="EC" id="2.7.11.1"/>
    </reaction>
</comment>
<evidence type="ECO:0000256" key="12">
    <source>
        <dbReference type="ARBA" id="ARBA00023136"/>
    </source>
</evidence>
<dbReference type="FunFam" id="2.90.10.10:FF:000001">
    <property type="entry name" value="G-type lectin S-receptor-like serine/threonine-protein kinase"/>
    <property type="match status" value="1"/>
</dbReference>
<dbReference type="Gene3D" id="2.90.10.10">
    <property type="entry name" value="Bulb-type lectin domain"/>
    <property type="match status" value="1"/>
</dbReference>
<dbReference type="GO" id="GO:0048544">
    <property type="term" value="P:recognition of pollen"/>
    <property type="evidence" value="ECO:0007669"/>
    <property type="project" value="InterPro"/>
</dbReference>
<dbReference type="Gene3D" id="3.30.200.20">
    <property type="entry name" value="Phosphorylase Kinase, domain 1"/>
    <property type="match status" value="1"/>
</dbReference>
<dbReference type="InterPro" id="IPR001245">
    <property type="entry name" value="Ser-Thr/Tyr_kinase_cat_dom"/>
</dbReference>
<keyword evidence="2" id="KW-1003">Cell membrane</keyword>
<dbReference type="InterPro" id="IPR000719">
    <property type="entry name" value="Prot_kinase_dom"/>
</dbReference>
<keyword evidence="13" id="KW-1015">Disulfide bond</keyword>
<evidence type="ECO:0000313" key="23">
    <source>
        <dbReference type="EMBL" id="KAF5472074.1"/>
    </source>
</evidence>
<evidence type="ECO:0000256" key="17">
    <source>
        <dbReference type="ARBA" id="ARBA00048679"/>
    </source>
</evidence>
<dbReference type="InterPro" id="IPR000858">
    <property type="entry name" value="S_locus_glycoprot_dom"/>
</dbReference>
<evidence type="ECO:0000256" key="5">
    <source>
        <dbReference type="ARBA" id="ARBA00022679"/>
    </source>
</evidence>
<dbReference type="Pfam" id="PF01453">
    <property type="entry name" value="B_lectin"/>
    <property type="match status" value="1"/>
</dbReference>
<keyword evidence="3 18" id="KW-0723">Serine/threonine-protein kinase</keyword>
<dbReference type="PROSITE" id="PS50927">
    <property type="entry name" value="BULB_LECTIN"/>
    <property type="match status" value="1"/>
</dbReference>
<name>A0A834CVN6_JUGRE</name>
<dbReference type="InterPro" id="IPR011009">
    <property type="entry name" value="Kinase-like_dom_sf"/>
</dbReference>
<dbReference type="EMBL" id="LIHL02000004">
    <property type="protein sequence ID" value="KAF5472074.1"/>
    <property type="molecule type" value="Genomic_DNA"/>
</dbReference>
<keyword evidence="7" id="KW-0732">Signal</keyword>
<reference evidence="23" key="2">
    <citation type="submission" date="2020-03" db="EMBL/GenBank/DDBJ databases">
        <title>Walnut 2.0.</title>
        <authorList>
            <person name="Marrano A."/>
            <person name="Britton M."/>
            <person name="Zimin A.V."/>
            <person name="Zaini P.A."/>
            <person name="Workman R."/>
            <person name="Puiu D."/>
            <person name="Bianco L."/>
            <person name="Allen B.J."/>
            <person name="Troggio M."/>
            <person name="Leslie C.A."/>
            <person name="Timp W."/>
            <person name="Dendekar A."/>
            <person name="Salzberg S.L."/>
            <person name="Neale D.B."/>
        </authorList>
    </citation>
    <scope>NUCLEOTIDE SEQUENCE</scope>
    <source>
        <tissue evidence="23">Leaves</tissue>
    </source>
</reference>
<dbReference type="PROSITE" id="PS00108">
    <property type="entry name" value="PROTEIN_KINASE_ST"/>
    <property type="match status" value="1"/>
</dbReference>
<dbReference type="OrthoDB" id="1934880at2759"/>
<dbReference type="Pfam" id="PF08276">
    <property type="entry name" value="PAN_2"/>
    <property type="match status" value="1"/>
</dbReference>
<dbReference type="Gramene" id="Jr04_06980_p1">
    <property type="protein sequence ID" value="cds.Jr04_06980_p1"/>
    <property type="gene ID" value="Jr04_06980"/>
</dbReference>
<keyword evidence="10 18" id="KW-0067">ATP-binding</keyword>
<dbReference type="Gene3D" id="1.10.510.10">
    <property type="entry name" value="Transferase(Phosphotransferase) domain 1"/>
    <property type="match status" value="1"/>
</dbReference>
<organism evidence="23 24">
    <name type="scientific">Juglans regia</name>
    <name type="common">English walnut</name>
    <dbReference type="NCBI Taxonomy" id="51240"/>
    <lineage>
        <taxon>Eukaryota</taxon>
        <taxon>Viridiplantae</taxon>
        <taxon>Streptophyta</taxon>
        <taxon>Embryophyta</taxon>
        <taxon>Tracheophyta</taxon>
        <taxon>Spermatophyta</taxon>
        <taxon>Magnoliopsida</taxon>
        <taxon>eudicotyledons</taxon>
        <taxon>Gunneridae</taxon>
        <taxon>Pentapetalae</taxon>
        <taxon>rosids</taxon>
        <taxon>fabids</taxon>
        <taxon>Fagales</taxon>
        <taxon>Juglandaceae</taxon>
        <taxon>Juglans</taxon>
    </lineage>
</organism>
<keyword evidence="9 18" id="KW-0418">Kinase</keyword>
<evidence type="ECO:0000256" key="8">
    <source>
        <dbReference type="ARBA" id="ARBA00022741"/>
    </source>
</evidence>
<evidence type="ECO:0000256" key="11">
    <source>
        <dbReference type="ARBA" id="ARBA00022989"/>
    </source>
</evidence>
<evidence type="ECO:0000256" key="10">
    <source>
        <dbReference type="ARBA" id="ARBA00022840"/>
    </source>
</evidence>
<dbReference type="RefSeq" id="XP_018840678.2">
    <property type="nucleotide sequence ID" value="XM_018985133.2"/>
</dbReference>
<dbReference type="CDD" id="cd00054">
    <property type="entry name" value="EGF_CA"/>
    <property type="match status" value="1"/>
</dbReference>
<dbReference type="SMART" id="SM00220">
    <property type="entry name" value="S_TKc"/>
    <property type="match status" value="1"/>
</dbReference>
<evidence type="ECO:0000256" key="14">
    <source>
        <dbReference type="ARBA" id="ARBA00023170"/>
    </source>
</evidence>
<dbReference type="KEGG" id="jre:109006000"/>
<keyword evidence="8 18" id="KW-0547">Nucleotide-binding</keyword>
<feature type="domain" description="Bulb-type lectin" evidence="21">
    <location>
        <begin position="48"/>
        <end position="169"/>
    </location>
</feature>
<dbReference type="Pfam" id="PF00954">
    <property type="entry name" value="S_locus_glycop"/>
    <property type="match status" value="1"/>
</dbReference>
<evidence type="ECO:0000256" key="1">
    <source>
        <dbReference type="ARBA" id="ARBA00004251"/>
    </source>
</evidence>
<comment type="similarity">
    <text evidence="18">Belongs to the protein kinase superfamily. Ser/Thr protein kinase family.</text>
</comment>
<reference evidence="23" key="1">
    <citation type="submission" date="2015-10" db="EMBL/GenBank/DDBJ databases">
        <authorList>
            <person name="Martinez-Garcia P.J."/>
            <person name="Crepeau M.W."/>
            <person name="Puiu D."/>
            <person name="Gonzalez-Ibeas D."/>
            <person name="Whalen J."/>
            <person name="Stevens K."/>
            <person name="Paul R."/>
            <person name="Butterfield T."/>
            <person name="Britton M."/>
            <person name="Reagan R."/>
            <person name="Chakraborty S."/>
            <person name="Walawage S.L."/>
            <person name="Vasquez-Gross H.A."/>
            <person name="Cardeno C."/>
            <person name="Famula R."/>
            <person name="Pratt K."/>
            <person name="Kuruganti S."/>
            <person name="Aradhya M.K."/>
            <person name="Leslie C.A."/>
            <person name="Dandekar A.M."/>
            <person name="Salzberg S.L."/>
            <person name="Wegrzyn J.L."/>
            <person name="Langley C.H."/>
            <person name="Neale D.B."/>
        </authorList>
    </citation>
    <scope>NUCLEOTIDE SEQUENCE</scope>
    <source>
        <tissue evidence="23">Leaves</tissue>
    </source>
</reference>
<dbReference type="PANTHER" id="PTHR27002">
    <property type="entry name" value="RECEPTOR-LIKE SERINE/THREONINE-PROTEIN KINASE SD1-8"/>
    <property type="match status" value="1"/>
</dbReference>
<dbReference type="PIRSF" id="PIRSF000641">
    <property type="entry name" value="SRK"/>
    <property type="match status" value="1"/>
</dbReference>
<evidence type="ECO:0000256" key="16">
    <source>
        <dbReference type="ARBA" id="ARBA00047899"/>
    </source>
</evidence>
<feature type="domain" description="Apple" evidence="22">
    <location>
        <begin position="355"/>
        <end position="440"/>
    </location>
</feature>
<dbReference type="GO" id="GO:0004674">
    <property type="term" value="F:protein serine/threonine kinase activity"/>
    <property type="evidence" value="ECO:0007669"/>
    <property type="project" value="UniProtKB-KW"/>
</dbReference>
<dbReference type="PANTHER" id="PTHR27002:SF1082">
    <property type="entry name" value="OS06G0693000 PROTEIN"/>
    <property type="match status" value="1"/>
</dbReference>
<keyword evidence="6 19" id="KW-0812">Transmembrane</keyword>
<evidence type="ECO:0000256" key="18">
    <source>
        <dbReference type="PIRNR" id="PIRNR000641"/>
    </source>
</evidence>
<dbReference type="FunFam" id="3.30.200.20:FF:000145">
    <property type="entry name" value="receptor-like serine/threonine-protein kinase SD1-8"/>
    <property type="match status" value="1"/>
</dbReference>
<dbReference type="PROSITE" id="PS50011">
    <property type="entry name" value="PROTEIN_KINASE_DOM"/>
    <property type="match status" value="1"/>
</dbReference>
<evidence type="ECO:0000256" key="13">
    <source>
        <dbReference type="ARBA" id="ARBA00023157"/>
    </source>
</evidence>
<protein>
    <recommendedName>
        <fullName evidence="18">Receptor-like serine/threonine-protein kinase</fullName>
        <ecNumber evidence="18">2.7.11.1</ecNumber>
    </recommendedName>
</protein>
<comment type="catalytic activity">
    <reaction evidence="16 18">
        <text>L-threonyl-[protein] + ATP = O-phospho-L-threonyl-[protein] + ADP + H(+)</text>
        <dbReference type="Rhea" id="RHEA:46608"/>
        <dbReference type="Rhea" id="RHEA-COMP:11060"/>
        <dbReference type="Rhea" id="RHEA-COMP:11605"/>
        <dbReference type="ChEBI" id="CHEBI:15378"/>
        <dbReference type="ChEBI" id="CHEBI:30013"/>
        <dbReference type="ChEBI" id="CHEBI:30616"/>
        <dbReference type="ChEBI" id="CHEBI:61977"/>
        <dbReference type="ChEBI" id="CHEBI:456216"/>
        <dbReference type="EC" id="2.7.11.1"/>
    </reaction>
</comment>
<evidence type="ECO:0000256" key="9">
    <source>
        <dbReference type="ARBA" id="ARBA00022777"/>
    </source>
</evidence>
<dbReference type="SUPFAM" id="SSF56112">
    <property type="entry name" value="Protein kinase-like (PK-like)"/>
    <property type="match status" value="1"/>
</dbReference>
<keyword evidence="14" id="KW-0675">Receptor</keyword>
<dbReference type="SMART" id="SM00473">
    <property type="entry name" value="PAN_AP"/>
    <property type="match status" value="1"/>
</dbReference>
<proteinExistence type="inferred from homology"/>
<dbReference type="InterPro" id="IPR001480">
    <property type="entry name" value="Bulb-type_lectin_dom"/>
</dbReference>
<evidence type="ECO:0000256" key="15">
    <source>
        <dbReference type="ARBA" id="ARBA00023180"/>
    </source>
</evidence>
<sequence>MLPWHQSSASFSRRRATSRVMGLDRTINYLSYFLVLLSSFCLELGHATDTIAAPNFIKDSETIISNDGDFILGFFSPANSTYRYVGIWYAKFSTTHAIWVANRNNPLKSTSGVVTISEDGNLVVLDGEKNIIWSSNVTGSVSNRSAQLLDSGNLVLQENTNTSIMWESFQHPSDSFLPKMKLSTNMQLTSWKSYSDPGVGTFSLRISVFYNLPEIYIWNGSSPYWRSGPWNGQLFIGIPKMPSRYLDGFNLIDEKQGLFSLIFEFSNKSWLLHYVLTTEGNLVETYSSNGKDWSIEWSSLTSECEVYGKCGAFGSCNSKNSPICSCLKGFEPKNIEEWTRENWTSGCVRRTPLQCMRANTTGEDGKKDGFLKVRMVKTPSLANWSAAFEDECKYRCLENCSCLAYAYDSGIGCMSWTREYLIDSQQVSSTGGVDLYVRVASSELDRKKEVKVIVIVTVVIGIVFVAVCTLFLCRRRAKHKARKTRSEENNMRGTYPTFQRQENLAGNINQDKLQELPIFSLEELASATNSFDLSNKLGQGGFGPVYRGKLLDGQEIAVKRLARTSGQGMQEFMNEVTVISKLQHRNLVRLLGGCVEGEEKLLVYEYMPNKSLDAFLFDPIKRELLDWKKRFNIIEGICRGLLYLHRDSRLRIIHRDLKASNILLDEELNPKISDFGMARIFGGNEDQADTKRVVGTYGYMSPEYAMEGRFSEKSDIFSFGVLLLEIVCGRKNASFYDHDEETMNLLGFAWNMWKTDNMAVLIDPKVLKPDFEKEILRCIHVGLLCVQDLAKDRPTVSIAISMLRSEIDDLPSPRQLGFTANQTAPETQASYHNQSIRSINNVTVTMVHGR</sequence>
<evidence type="ECO:0000256" key="2">
    <source>
        <dbReference type="ARBA" id="ARBA00022475"/>
    </source>
</evidence>
<dbReference type="SUPFAM" id="SSF51110">
    <property type="entry name" value="alpha-D-mannose-specific plant lectins"/>
    <property type="match status" value="1"/>
</dbReference>
<dbReference type="SMART" id="SM00108">
    <property type="entry name" value="B_lectin"/>
    <property type="match status" value="1"/>
</dbReference>
<keyword evidence="12 19" id="KW-0472">Membrane</keyword>
<evidence type="ECO:0000256" key="7">
    <source>
        <dbReference type="ARBA" id="ARBA00022729"/>
    </source>
</evidence>
<keyword evidence="5 18" id="KW-0808">Transferase</keyword>
<dbReference type="GO" id="GO:0005524">
    <property type="term" value="F:ATP binding"/>
    <property type="evidence" value="ECO:0007669"/>
    <property type="project" value="UniProtKB-KW"/>
</dbReference>
<evidence type="ECO:0000256" key="19">
    <source>
        <dbReference type="SAM" id="Phobius"/>
    </source>
</evidence>
<comment type="caution">
    <text evidence="23">The sequence shown here is derived from an EMBL/GenBank/DDBJ whole genome shotgun (WGS) entry which is preliminary data.</text>
</comment>
<dbReference type="EC" id="2.7.11.1" evidence="18"/>
<evidence type="ECO:0000256" key="4">
    <source>
        <dbReference type="ARBA" id="ARBA00022536"/>
    </source>
</evidence>